<reference evidence="2 3" key="1">
    <citation type="journal article" date="2013" name="Proc. Natl. Acad. Sci. U.S.A.">
        <title>Fine-scale variation in meiotic recombination in Mimulus inferred from population shotgun sequencing.</title>
        <authorList>
            <person name="Hellsten U."/>
            <person name="Wright K.M."/>
            <person name="Jenkins J."/>
            <person name="Shu S."/>
            <person name="Yuan Y."/>
            <person name="Wessler S.R."/>
            <person name="Schmutz J."/>
            <person name="Willis J.H."/>
            <person name="Rokhsar D.S."/>
        </authorList>
    </citation>
    <scope>NUCLEOTIDE SEQUENCE [LARGE SCALE GENOMIC DNA]</scope>
    <source>
        <strain evidence="3">cv. DUN x IM62</strain>
    </source>
</reference>
<accession>A0A022Q9Y0</accession>
<protein>
    <submittedName>
        <fullName evidence="2">Uncharacterized protein</fullName>
    </submittedName>
</protein>
<dbReference type="Proteomes" id="UP000030748">
    <property type="component" value="Unassembled WGS sequence"/>
</dbReference>
<keyword evidence="1" id="KW-0472">Membrane</keyword>
<organism evidence="2 3">
    <name type="scientific">Erythranthe guttata</name>
    <name type="common">Yellow monkey flower</name>
    <name type="synonym">Mimulus guttatus</name>
    <dbReference type="NCBI Taxonomy" id="4155"/>
    <lineage>
        <taxon>Eukaryota</taxon>
        <taxon>Viridiplantae</taxon>
        <taxon>Streptophyta</taxon>
        <taxon>Embryophyta</taxon>
        <taxon>Tracheophyta</taxon>
        <taxon>Spermatophyta</taxon>
        <taxon>Magnoliopsida</taxon>
        <taxon>eudicotyledons</taxon>
        <taxon>Gunneridae</taxon>
        <taxon>Pentapetalae</taxon>
        <taxon>asterids</taxon>
        <taxon>lamiids</taxon>
        <taxon>Lamiales</taxon>
        <taxon>Phrymaceae</taxon>
        <taxon>Erythranthe</taxon>
    </lineage>
</organism>
<sequence length="40" mass="4619">MLRGMNEYGNLHLTFKHSGCVCLFGSFCISSRLLMFDIYL</sequence>
<evidence type="ECO:0000313" key="3">
    <source>
        <dbReference type="Proteomes" id="UP000030748"/>
    </source>
</evidence>
<evidence type="ECO:0000256" key="1">
    <source>
        <dbReference type="SAM" id="Phobius"/>
    </source>
</evidence>
<feature type="transmembrane region" description="Helical" evidence="1">
    <location>
        <begin position="20"/>
        <end position="39"/>
    </location>
</feature>
<gene>
    <name evidence="2" type="ORF">MIMGU_mgv1a021900mg</name>
</gene>
<keyword evidence="3" id="KW-1185">Reference proteome</keyword>
<evidence type="ECO:0000313" key="2">
    <source>
        <dbReference type="EMBL" id="EYU24409.1"/>
    </source>
</evidence>
<dbReference type="AlphaFoldDB" id="A0A022Q9Y0"/>
<proteinExistence type="predicted"/>
<keyword evidence="1" id="KW-0812">Transmembrane</keyword>
<keyword evidence="1" id="KW-1133">Transmembrane helix</keyword>
<name>A0A022Q9Y0_ERYGU</name>
<dbReference type="EMBL" id="KI632125">
    <property type="protein sequence ID" value="EYU24409.1"/>
    <property type="molecule type" value="Genomic_DNA"/>
</dbReference>